<feature type="signal peptide" evidence="2">
    <location>
        <begin position="1"/>
        <end position="24"/>
    </location>
</feature>
<evidence type="ECO:0000256" key="1">
    <source>
        <dbReference type="SAM" id="Phobius"/>
    </source>
</evidence>
<evidence type="ECO:0000313" key="3">
    <source>
        <dbReference type="EMBL" id="HGT37650.1"/>
    </source>
</evidence>
<comment type="caution">
    <text evidence="3">The sequence shown here is derived from an EMBL/GenBank/DDBJ whole genome shotgun (WGS) entry which is preliminary data.</text>
</comment>
<dbReference type="AlphaFoldDB" id="A0A7C4QSZ2"/>
<gene>
    <name evidence="3" type="ORF">ENS64_00025</name>
</gene>
<keyword evidence="2" id="KW-0732">Signal</keyword>
<organism evidence="3">
    <name type="scientific">Schlesneria paludicola</name>
    <dbReference type="NCBI Taxonomy" id="360056"/>
    <lineage>
        <taxon>Bacteria</taxon>
        <taxon>Pseudomonadati</taxon>
        <taxon>Planctomycetota</taxon>
        <taxon>Planctomycetia</taxon>
        <taxon>Planctomycetales</taxon>
        <taxon>Planctomycetaceae</taxon>
        <taxon>Schlesneria</taxon>
    </lineage>
</organism>
<accession>A0A7C4QSZ2</accession>
<keyword evidence="1" id="KW-0472">Membrane</keyword>
<reference evidence="3" key="1">
    <citation type="journal article" date="2020" name="mSystems">
        <title>Genome- and Community-Level Interaction Insights into Carbon Utilization and Element Cycling Functions of Hydrothermarchaeota in Hydrothermal Sediment.</title>
        <authorList>
            <person name="Zhou Z."/>
            <person name="Liu Y."/>
            <person name="Xu W."/>
            <person name="Pan J."/>
            <person name="Luo Z.H."/>
            <person name="Li M."/>
        </authorList>
    </citation>
    <scope>NUCLEOTIDE SEQUENCE [LARGE SCALE GENOMIC DNA]</scope>
    <source>
        <strain evidence="3">SpSt-508</strain>
    </source>
</reference>
<keyword evidence="1" id="KW-1133">Transmembrane helix</keyword>
<name>A0A7C4QSZ2_9PLAN</name>
<proteinExistence type="predicted"/>
<feature type="transmembrane region" description="Helical" evidence="1">
    <location>
        <begin position="344"/>
        <end position="362"/>
    </location>
</feature>
<keyword evidence="1" id="KW-0812">Transmembrane</keyword>
<sequence>MNSKHGTVALVAVVVFALSGALQAADLGSVAIEQVLQAWRTRQDQIQSLRIEFTEERVLHRQKDRVPRREHEVIIKGPKLRHQRVGEDWNYNVNEALSPQYISIFDGTRDVLFLGYEEKTNRVHPVGFRSGKVRKLGISSEANNPTVWPIFHTFRFDQPGFIPTDATAWRRAARDGVIGDRRFPVLEETRMTQEPQQYRVWVDPERDFCAVRLEMGPKHIRVTYAQLDIDYDQDPSGVWVPQRWTSRVHCQPGDQFVLEYTARFSRTDYELNPPVDDSAFQFNFPPYTEVMDESGEVPGSYIVLESGIRPIYNDERLRGARYSDLLSTPPGEALKPPGNTLFDFRWLLVVAAVTAVAGWLILRRR</sequence>
<dbReference type="EMBL" id="DSVQ01000001">
    <property type="protein sequence ID" value="HGT37650.1"/>
    <property type="molecule type" value="Genomic_DNA"/>
</dbReference>
<feature type="chain" id="PRO_5027840545" evidence="2">
    <location>
        <begin position="25"/>
        <end position="365"/>
    </location>
</feature>
<protein>
    <submittedName>
        <fullName evidence="3">Uncharacterized protein</fullName>
    </submittedName>
</protein>
<evidence type="ECO:0000256" key="2">
    <source>
        <dbReference type="SAM" id="SignalP"/>
    </source>
</evidence>